<evidence type="ECO:0000313" key="2">
    <source>
        <dbReference type="EMBL" id="MDT9597769.1"/>
    </source>
</evidence>
<dbReference type="PANTHER" id="PTHR43798:SF33">
    <property type="entry name" value="HYDROLASE, PUTATIVE (AFU_ORTHOLOGUE AFUA_2G14860)-RELATED"/>
    <property type="match status" value="1"/>
</dbReference>
<name>A0ABU3Q3Y5_9SPHN</name>
<organism evidence="2 3">
    <name type="scientific">Sphingosinicella rhizophila</name>
    <dbReference type="NCBI Taxonomy" id="3050082"/>
    <lineage>
        <taxon>Bacteria</taxon>
        <taxon>Pseudomonadati</taxon>
        <taxon>Pseudomonadota</taxon>
        <taxon>Alphaproteobacteria</taxon>
        <taxon>Sphingomonadales</taxon>
        <taxon>Sphingosinicellaceae</taxon>
        <taxon>Sphingosinicella</taxon>
    </lineage>
</organism>
<accession>A0ABU3Q3Y5</accession>
<sequence>MLKWLKRILLGIVALAVFAVAGGTIYEQIARSNARATYKPAGKLVDIGGRKMHLDCRGGGTPTVVLEAGLDSNGSLAWSSVHDELAAISRTCAYDRAGIMWSEPKSTPQDGEAVATDLHKLLAASGEKGPFVMAGHSLGGPYLMNYTRLYGDEVAGLVFVDASHADQFQRFKAAGLPMPEMSSGLPQLLAATSWSGVLRLLMPSSAQPGFPAEAAAASRAYIGTSFGSAMKEAEALDRIMAQGGKLRALGDRPLVVLTAAKPMPKEIREQIGFTEANAATQARLWKQLHEEEASWSTRSRHEIVPDAGHYIQFDRPDVVIRAVRDVVGQVRAGRPDVAIPGQRAAA</sequence>
<dbReference type="InterPro" id="IPR000073">
    <property type="entry name" value="AB_hydrolase_1"/>
</dbReference>
<keyword evidence="3" id="KW-1185">Reference proteome</keyword>
<evidence type="ECO:0000259" key="1">
    <source>
        <dbReference type="Pfam" id="PF12697"/>
    </source>
</evidence>
<dbReference type="InterPro" id="IPR050266">
    <property type="entry name" value="AB_hydrolase_sf"/>
</dbReference>
<proteinExistence type="predicted"/>
<dbReference type="RefSeq" id="WP_315723231.1">
    <property type="nucleotide sequence ID" value="NZ_JAVUPU010000001.1"/>
</dbReference>
<keyword evidence="2" id="KW-0378">Hydrolase</keyword>
<feature type="domain" description="AB hydrolase-1" evidence="1">
    <location>
        <begin position="75"/>
        <end position="322"/>
    </location>
</feature>
<gene>
    <name evidence="2" type="ORF">RQX22_02240</name>
</gene>
<dbReference type="PANTHER" id="PTHR43798">
    <property type="entry name" value="MONOACYLGLYCEROL LIPASE"/>
    <property type="match status" value="1"/>
</dbReference>
<dbReference type="Pfam" id="PF12697">
    <property type="entry name" value="Abhydrolase_6"/>
    <property type="match status" value="1"/>
</dbReference>
<dbReference type="EMBL" id="JAVUPU010000001">
    <property type="protein sequence ID" value="MDT9597769.1"/>
    <property type="molecule type" value="Genomic_DNA"/>
</dbReference>
<dbReference type="GO" id="GO:0016787">
    <property type="term" value="F:hydrolase activity"/>
    <property type="evidence" value="ECO:0007669"/>
    <property type="project" value="UniProtKB-KW"/>
</dbReference>
<dbReference type="Proteomes" id="UP001259572">
    <property type="component" value="Unassembled WGS sequence"/>
</dbReference>
<reference evidence="2 3" key="1">
    <citation type="submission" date="2023-05" db="EMBL/GenBank/DDBJ databases">
        <authorList>
            <person name="Guo Y."/>
        </authorList>
    </citation>
    <scope>NUCLEOTIDE SEQUENCE [LARGE SCALE GENOMIC DNA]</scope>
    <source>
        <strain evidence="2 3">GR2756</strain>
    </source>
</reference>
<dbReference type="SUPFAM" id="SSF53474">
    <property type="entry name" value="alpha/beta-Hydrolases"/>
    <property type="match status" value="1"/>
</dbReference>
<comment type="caution">
    <text evidence="2">The sequence shown here is derived from an EMBL/GenBank/DDBJ whole genome shotgun (WGS) entry which is preliminary data.</text>
</comment>
<evidence type="ECO:0000313" key="3">
    <source>
        <dbReference type="Proteomes" id="UP001259572"/>
    </source>
</evidence>
<protein>
    <submittedName>
        <fullName evidence="2">Alpha/beta hydrolase</fullName>
    </submittedName>
</protein>
<dbReference type="Gene3D" id="3.40.50.1820">
    <property type="entry name" value="alpha/beta hydrolase"/>
    <property type="match status" value="1"/>
</dbReference>
<dbReference type="InterPro" id="IPR029058">
    <property type="entry name" value="AB_hydrolase_fold"/>
</dbReference>